<accession>A0A9P0PUK5</accession>
<organism evidence="1 2">
    <name type="scientific">Acanthoscelides obtectus</name>
    <name type="common">Bean weevil</name>
    <name type="synonym">Bruchus obtectus</name>
    <dbReference type="NCBI Taxonomy" id="200917"/>
    <lineage>
        <taxon>Eukaryota</taxon>
        <taxon>Metazoa</taxon>
        <taxon>Ecdysozoa</taxon>
        <taxon>Arthropoda</taxon>
        <taxon>Hexapoda</taxon>
        <taxon>Insecta</taxon>
        <taxon>Pterygota</taxon>
        <taxon>Neoptera</taxon>
        <taxon>Endopterygota</taxon>
        <taxon>Coleoptera</taxon>
        <taxon>Polyphaga</taxon>
        <taxon>Cucujiformia</taxon>
        <taxon>Chrysomeloidea</taxon>
        <taxon>Chrysomelidae</taxon>
        <taxon>Bruchinae</taxon>
        <taxon>Bruchini</taxon>
        <taxon>Acanthoscelides</taxon>
    </lineage>
</organism>
<proteinExistence type="predicted"/>
<comment type="caution">
    <text evidence="1">The sequence shown here is derived from an EMBL/GenBank/DDBJ whole genome shotgun (WGS) entry which is preliminary data.</text>
</comment>
<name>A0A9P0PUK5_ACAOB</name>
<keyword evidence="2" id="KW-1185">Reference proteome</keyword>
<reference evidence="1" key="1">
    <citation type="submission" date="2022-03" db="EMBL/GenBank/DDBJ databases">
        <authorList>
            <person name="Sayadi A."/>
        </authorList>
    </citation>
    <scope>NUCLEOTIDE SEQUENCE</scope>
</reference>
<sequence length="74" mass="8141">MHVSERACTALLNGLKLTKWTTLLKRPKSCVAASSWGRSMPTSSNSLTLNTAYPAACSNNTYHFSGYKQNHAHQ</sequence>
<gene>
    <name evidence="1" type="ORF">ACAOBT_LOCUS25036</name>
</gene>
<dbReference type="AlphaFoldDB" id="A0A9P0PUK5"/>
<dbReference type="EMBL" id="CAKOFQ010007370">
    <property type="protein sequence ID" value="CAH1999543.1"/>
    <property type="molecule type" value="Genomic_DNA"/>
</dbReference>
<evidence type="ECO:0000313" key="1">
    <source>
        <dbReference type="EMBL" id="CAH1999543.1"/>
    </source>
</evidence>
<protein>
    <submittedName>
        <fullName evidence="1">Uncharacterized protein</fullName>
    </submittedName>
</protein>
<dbReference type="Proteomes" id="UP001152888">
    <property type="component" value="Unassembled WGS sequence"/>
</dbReference>
<evidence type="ECO:0000313" key="2">
    <source>
        <dbReference type="Proteomes" id="UP001152888"/>
    </source>
</evidence>